<dbReference type="PIRSF" id="PIRSF019345">
    <property type="entry name" value="ScpB"/>
    <property type="match status" value="1"/>
</dbReference>
<evidence type="ECO:0000313" key="6">
    <source>
        <dbReference type="Proteomes" id="UP000424468"/>
    </source>
</evidence>
<dbReference type="RefSeq" id="WP_156005941.1">
    <property type="nucleotide sequence ID" value="NZ_CP046276.1"/>
</dbReference>
<dbReference type="InterPro" id="IPR005234">
    <property type="entry name" value="ScpB_csome_segregation"/>
</dbReference>
<keyword evidence="4" id="KW-0131">Cell cycle</keyword>
<keyword evidence="6" id="KW-1185">Reference proteome</keyword>
<dbReference type="OrthoDB" id="9806226at2"/>
<evidence type="ECO:0000256" key="2">
    <source>
        <dbReference type="ARBA" id="ARBA00022618"/>
    </source>
</evidence>
<evidence type="ECO:0000256" key="4">
    <source>
        <dbReference type="ARBA" id="ARBA00023306"/>
    </source>
</evidence>
<proteinExistence type="predicted"/>
<dbReference type="GO" id="GO:0051304">
    <property type="term" value="P:chromosome separation"/>
    <property type="evidence" value="ECO:0007669"/>
    <property type="project" value="InterPro"/>
</dbReference>
<name>A0A6I6C9V0_9MOLU</name>
<dbReference type="GO" id="GO:0051301">
    <property type="term" value="P:cell division"/>
    <property type="evidence" value="ECO:0007669"/>
    <property type="project" value="UniProtKB-KW"/>
</dbReference>
<dbReference type="SUPFAM" id="SSF46785">
    <property type="entry name" value="Winged helix' DNA-binding domain"/>
    <property type="match status" value="2"/>
</dbReference>
<gene>
    <name evidence="5" type="primary">scpB</name>
    <name evidence="5" type="ORF">STABA_v1c03420</name>
</gene>
<keyword evidence="2" id="KW-0132">Cell division</keyword>
<evidence type="ECO:0000256" key="1">
    <source>
        <dbReference type="ARBA" id="ARBA00022490"/>
    </source>
</evidence>
<sequence>MNFKKQMAIVEGLFFVNGDEGTSIEDIKLILEINDEKKIVEVINALIEKYQKDDSCGLEIQNFAKTKYRMITKKENVEFYTKLSNIKTETKLSTASIETLSIIAYKGPITRAAVENIRGVNCDAIFYKLKTRNLITNVGKSDEVGKPSLYKVTDSFLKYFNLKSLDDLPKIEDESKNEKDIFGR</sequence>
<reference evidence="5 6" key="1">
    <citation type="submission" date="2019-11" db="EMBL/GenBank/DDBJ databases">
        <title>Complete genome sequence of Spiroplasma tabanidicola TAUS-1 (DSM 22603).</title>
        <authorList>
            <person name="Huang C.-T."/>
            <person name="Lin Y.-C."/>
            <person name="Kuo C.-H."/>
        </authorList>
    </citation>
    <scope>NUCLEOTIDE SEQUENCE [LARGE SCALE GENOMIC DNA]</scope>
    <source>
        <strain evidence="5 6">TAUS-1</strain>
    </source>
</reference>
<dbReference type="Pfam" id="PF04079">
    <property type="entry name" value="SMC_ScpB"/>
    <property type="match status" value="1"/>
</dbReference>
<dbReference type="KEGG" id="stab:STABA_v1c03420"/>
<dbReference type="EMBL" id="CP046276">
    <property type="protein sequence ID" value="QGS51705.1"/>
    <property type="molecule type" value="Genomic_DNA"/>
</dbReference>
<keyword evidence="1" id="KW-0963">Cytoplasm</keyword>
<protein>
    <submittedName>
        <fullName evidence="5">Chromosome condensation and segregation factor B</fullName>
    </submittedName>
</protein>
<dbReference type="NCBIfam" id="TIGR00281">
    <property type="entry name" value="SMC-Scp complex subunit ScpB"/>
    <property type="match status" value="1"/>
</dbReference>
<dbReference type="InterPro" id="IPR036388">
    <property type="entry name" value="WH-like_DNA-bd_sf"/>
</dbReference>
<dbReference type="PANTHER" id="PTHR34298">
    <property type="entry name" value="SEGREGATION AND CONDENSATION PROTEIN B"/>
    <property type="match status" value="1"/>
</dbReference>
<dbReference type="AlphaFoldDB" id="A0A6I6C9V0"/>
<evidence type="ECO:0000313" key="5">
    <source>
        <dbReference type="EMBL" id="QGS51705.1"/>
    </source>
</evidence>
<organism evidence="5 6">
    <name type="scientific">Spiroplasma tabanidicola</name>
    <dbReference type="NCBI Taxonomy" id="324079"/>
    <lineage>
        <taxon>Bacteria</taxon>
        <taxon>Bacillati</taxon>
        <taxon>Mycoplasmatota</taxon>
        <taxon>Mollicutes</taxon>
        <taxon>Entomoplasmatales</taxon>
        <taxon>Spiroplasmataceae</taxon>
        <taxon>Spiroplasma</taxon>
    </lineage>
</organism>
<dbReference type="Gene3D" id="1.10.10.10">
    <property type="entry name" value="Winged helix-like DNA-binding domain superfamily/Winged helix DNA-binding domain"/>
    <property type="match status" value="2"/>
</dbReference>
<dbReference type="InterPro" id="IPR036390">
    <property type="entry name" value="WH_DNA-bd_sf"/>
</dbReference>
<evidence type="ECO:0000256" key="3">
    <source>
        <dbReference type="ARBA" id="ARBA00022829"/>
    </source>
</evidence>
<keyword evidence="3" id="KW-0159">Chromosome partition</keyword>
<dbReference type="PANTHER" id="PTHR34298:SF2">
    <property type="entry name" value="SEGREGATION AND CONDENSATION PROTEIN B"/>
    <property type="match status" value="1"/>
</dbReference>
<dbReference type="Proteomes" id="UP000424468">
    <property type="component" value="Chromosome"/>
</dbReference>
<accession>A0A6I6C9V0</accession>